<evidence type="ECO:0000256" key="3">
    <source>
        <dbReference type="ARBA" id="ARBA00023163"/>
    </source>
</evidence>
<dbReference type="RefSeq" id="WP_237170836.1">
    <property type="nucleotide sequence ID" value="NZ_CP019082.1"/>
</dbReference>
<feature type="region of interest" description="Disordered" evidence="4">
    <location>
        <begin position="184"/>
        <end position="209"/>
    </location>
</feature>
<gene>
    <name evidence="6" type="ORF">BSF38_02128</name>
</gene>
<keyword evidence="7" id="KW-1185">Reference proteome</keyword>
<evidence type="ECO:0000256" key="2">
    <source>
        <dbReference type="ARBA" id="ARBA00023125"/>
    </source>
</evidence>
<dbReference type="KEGG" id="pbor:BSF38_02128"/>
<dbReference type="InterPro" id="IPR052362">
    <property type="entry name" value="HTH-GbsR_regulator"/>
</dbReference>
<dbReference type="Proteomes" id="UP000186309">
    <property type="component" value="Chromosome"/>
</dbReference>
<dbReference type="GO" id="GO:0003677">
    <property type="term" value="F:DNA binding"/>
    <property type="evidence" value="ECO:0007669"/>
    <property type="project" value="UniProtKB-KW"/>
</dbReference>
<dbReference type="SUPFAM" id="SSF46785">
    <property type="entry name" value="Winged helix' DNA-binding domain"/>
    <property type="match status" value="1"/>
</dbReference>
<evidence type="ECO:0000256" key="1">
    <source>
        <dbReference type="ARBA" id="ARBA00023015"/>
    </source>
</evidence>
<keyword evidence="2" id="KW-0238">DNA-binding</keyword>
<protein>
    <recommendedName>
        <fullName evidence="5">HTH marR-type domain-containing protein</fullName>
    </recommendedName>
</protein>
<keyword evidence="1" id="KW-0805">Transcription regulation</keyword>
<sequence length="209" mass="23601">MTLTPAAQKFVLHWGEMGQAWGINRTMAQVHALLFVSPSPLDAEEISKLLDVSRSNVSTSLRELITWGVVRRVHIIGDRRDRFEALKDVMETFRVIMAERKRREMDPTILLLENCVREAKAGDESEQYTREQLEKMLDFTRMVTEWYSHIDNLPIPSLLRLFRGGTLIAKLFTKAGARKGQIGFDPADSDESEAEALVRAGAEADGRGA</sequence>
<dbReference type="InterPro" id="IPR036390">
    <property type="entry name" value="WH_DNA-bd_sf"/>
</dbReference>
<organism evidence="6 7">
    <name type="scientific">Paludisphaera borealis</name>
    <dbReference type="NCBI Taxonomy" id="1387353"/>
    <lineage>
        <taxon>Bacteria</taxon>
        <taxon>Pseudomonadati</taxon>
        <taxon>Planctomycetota</taxon>
        <taxon>Planctomycetia</taxon>
        <taxon>Isosphaerales</taxon>
        <taxon>Isosphaeraceae</taxon>
        <taxon>Paludisphaera</taxon>
    </lineage>
</organism>
<evidence type="ECO:0000313" key="6">
    <source>
        <dbReference type="EMBL" id="APW60644.1"/>
    </source>
</evidence>
<accession>A0A1U7CNX9</accession>
<dbReference type="PANTHER" id="PTHR38465:SF1">
    <property type="entry name" value="HTH-TYPE TRANSCRIPTIONAL REGULATOR MJ1563-RELATED"/>
    <property type="match status" value="1"/>
</dbReference>
<reference evidence="7" key="1">
    <citation type="submission" date="2016-12" db="EMBL/GenBank/DDBJ databases">
        <title>Comparative genomics of four Isosphaeraceae planctomycetes: a common pool of plasmids and glycoside hydrolase genes.</title>
        <authorList>
            <person name="Ivanova A."/>
        </authorList>
    </citation>
    <scope>NUCLEOTIDE SEQUENCE [LARGE SCALE GENOMIC DNA]</scope>
    <source>
        <strain evidence="7">PX4</strain>
    </source>
</reference>
<evidence type="ECO:0000256" key="4">
    <source>
        <dbReference type="SAM" id="MobiDB-lite"/>
    </source>
</evidence>
<dbReference type="AlphaFoldDB" id="A0A1U7CNX9"/>
<dbReference type="InterPro" id="IPR000835">
    <property type="entry name" value="HTH_MarR-typ"/>
</dbReference>
<feature type="domain" description="HTH marR-type" evidence="5">
    <location>
        <begin position="22"/>
        <end position="80"/>
    </location>
</feature>
<dbReference type="GO" id="GO:0003700">
    <property type="term" value="F:DNA-binding transcription factor activity"/>
    <property type="evidence" value="ECO:0007669"/>
    <property type="project" value="InterPro"/>
</dbReference>
<evidence type="ECO:0000259" key="5">
    <source>
        <dbReference type="Pfam" id="PF12802"/>
    </source>
</evidence>
<dbReference type="Pfam" id="PF12802">
    <property type="entry name" value="MarR_2"/>
    <property type="match status" value="1"/>
</dbReference>
<dbReference type="Gene3D" id="1.10.10.10">
    <property type="entry name" value="Winged helix-like DNA-binding domain superfamily/Winged helix DNA-binding domain"/>
    <property type="match status" value="1"/>
</dbReference>
<dbReference type="STRING" id="1387353.BSF38_02128"/>
<evidence type="ECO:0000313" key="7">
    <source>
        <dbReference type="Proteomes" id="UP000186309"/>
    </source>
</evidence>
<dbReference type="PANTHER" id="PTHR38465">
    <property type="entry name" value="HTH-TYPE TRANSCRIPTIONAL REGULATOR MJ1563-RELATED"/>
    <property type="match status" value="1"/>
</dbReference>
<keyword evidence="3" id="KW-0804">Transcription</keyword>
<name>A0A1U7CNX9_9BACT</name>
<dbReference type="EMBL" id="CP019082">
    <property type="protein sequence ID" value="APW60644.1"/>
    <property type="molecule type" value="Genomic_DNA"/>
</dbReference>
<proteinExistence type="predicted"/>
<dbReference type="InterPro" id="IPR036388">
    <property type="entry name" value="WH-like_DNA-bd_sf"/>
</dbReference>